<dbReference type="PROSITE" id="PS51257">
    <property type="entry name" value="PROKAR_LIPOPROTEIN"/>
    <property type="match status" value="1"/>
</dbReference>
<protein>
    <submittedName>
        <fullName evidence="2">TM1802 family CRISPR-associated protein</fullName>
    </submittedName>
</protein>
<evidence type="ECO:0000313" key="2">
    <source>
        <dbReference type="EMBL" id="MCI5755180.1"/>
    </source>
</evidence>
<keyword evidence="1" id="KW-0472">Membrane</keyword>
<gene>
    <name evidence="2" type="ORF">MR241_02660</name>
</gene>
<comment type="caution">
    <text evidence="2">The sequence shown here is derived from an EMBL/GenBank/DDBJ whole genome shotgun (WGS) entry which is preliminary data.</text>
</comment>
<accession>A0AAE3FGR6</accession>
<feature type="transmembrane region" description="Helical" evidence="1">
    <location>
        <begin position="48"/>
        <end position="73"/>
    </location>
</feature>
<evidence type="ECO:0000256" key="1">
    <source>
        <dbReference type="SAM" id="Phobius"/>
    </source>
</evidence>
<organism evidence="2 3">
    <name type="scientific">Candidatus Colimorpha enterica</name>
    <dbReference type="NCBI Taxonomy" id="3083063"/>
    <lineage>
        <taxon>Bacteria</taxon>
        <taxon>Pseudomonadati</taxon>
        <taxon>Bacteroidota</taxon>
        <taxon>Bacteroidia</taxon>
        <taxon>Bacteroidales</taxon>
        <taxon>Candidatus Colimorpha</taxon>
    </lineage>
</organism>
<name>A0AAE3FGR6_9BACT</name>
<keyword evidence="1" id="KW-1133">Transmembrane helix</keyword>
<feature type="transmembrane region" description="Helical" evidence="1">
    <location>
        <begin position="12"/>
        <end position="36"/>
    </location>
</feature>
<proteinExistence type="predicted"/>
<evidence type="ECO:0000313" key="3">
    <source>
        <dbReference type="Proteomes" id="UP001139365"/>
    </source>
</evidence>
<reference evidence="2 3" key="1">
    <citation type="submission" date="2022-03" db="EMBL/GenBank/DDBJ databases">
        <title>Metagenome-assembled genomes from swine fecal metagenomes.</title>
        <authorList>
            <person name="Holman D.B."/>
            <person name="Kommadath A."/>
        </authorList>
    </citation>
    <scope>NUCLEOTIDE SEQUENCE [LARGE SCALE GENOMIC DNA]</scope>
    <source>
        <strain evidence="2">SUG147</strain>
    </source>
</reference>
<dbReference type="EMBL" id="JALEMU010000045">
    <property type="protein sequence ID" value="MCI5755180.1"/>
    <property type="molecule type" value="Genomic_DNA"/>
</dbReference>
<keyword evidence="1" id="KW-0812">Transmembrane</keyword>
<dbReference type="Proteomes" id="UP001139365">
    <property type="component" value="Unassembled WGS sequence"/>
</dbReference>
<sequence>MFSDIGKKIKNLAMLIMFIGCAGSVIYGLICFAGSIGADGATPDPKGVITGILIIVLGVIFSYLSVLVLYGFGTLIDDTGAIREALESKSQRQNFFSSTKSGTCSICGKKTEDVKKTSYDDPQGNHVKTDMCSGCRIKLIKQGIHIHTDN</sequence>
<dbReference type="AlphaFoldDB" id="A0AAE3FGR6"/>